<evidence type="ECO:0000313" key="4">
    <source>
        <dbReference type="Proteomes" id="UP001519460"/>
    </source>
</evidence>
<evidence type="ECO:0000256" key="1">
    <source>
        <dbReference type="SAM" id="MobiDB-lite"/>
    </source>
</evidence>
<feature type="compositionally biased region" description="Basic and acidic residues" evidence="1">
    <location>
        <begin position="217"/>
        <end position="246"/>
    </location>
</feature>
<feature type="region of interest" description="Disordered" evidence="1">
    <location>
        <begin position="213"/>
        <end position="261"/>
    </location>
</feature>
<keyword evidence="4" id="KW-1185">Reference proteome</keyword>
<feature type="non-terminal residue" evidence="3">
    <location>
        <position position="1"/>
    </location>
</feature>
<reference evidence="3 4" key="1">
    <citation type="journal article" date="2023" name="Sci. Data">
        <title>Genome assembly of the Korean intertidal mud-creeper Batillaria attramentaria.</title>
        <authorList>
            <person name="Patra A.K."/>
            <person name="Ho P.T."/>
            <person name="Jun S."/>
            <person name="Lee S.J."/>
            <person name="Kim Y."/>
            <person name="Won Y.J."/>
        </authorList>
    </citation>
    <scope>NUCLEOTIDE SEQUENCE [LARGE SCALE GENOMIC DNA]</scope>
    <source>
        <strain evidence="3">Wonlab-2016</strain>
    </source>
</reference>
<protein>
    <submittedName>
        <fullName evidence="3">Uncharacterized protein</fullName>
    </submittedName>
</protein>
<dbReference type="AlphaFoldDB" id="A0ABD0KQL9"/>
<name>A0ABD0KQL9_9CAEN</name>
<accession>A0ABD0KQL9</accession>
<feature type="non-terminal residue" evidence="3">
    <location>
        <position position="451"/>
    </location>
</feature>
<feature type="chain" id="PRO_5044888739" evidence="2">
    <location>
        <begin position="18"/>
        <end position="451"/>
    </location>
</feature>
<evidence type="ECO:0000256" key="2">
    <source>
        <dbReference type="SAM" id="SignalP"/>
    </source>
</evidence>
<sequence>VLLVTLLACSLGTLVDGGRRQNRGRKQHTEATGLLEKNQRTRSAGRKGPTEALVWPKRQLKKLKEKITALKNECQSQNWSIPDKDPLDKSCSGLLTAPKPCSSLKCQGYTIAHLRAFRKPLKDIRKKLRGSVSKTIKQTDRAIRKLLAKTTEACLKEAEKQSQNDRVCNKKTKATERKACSSQLTVQLKNGARLDRGQLLASLTEKLESWFVSPRNDNGKRDDSSGKRDDSSGKRDGSGGKRDGTSGKRNGSNGKRDKWQAFADLPERQLQKLRNNRIKQMKTFVSDMKTKFESKEQAGKCGRLFDTSFVCRCASYFECTRAFVEGMAAFTEPLIVLNTSDIFDRAEIADRPSAASFWVEDMLLNISGRCKKAARNKSMCEVQPTQENAGRKCSQFLGEKLETENSDTKREIVYRFLDDFEGFVEKFDATSMKSKKRSKKGKNMVKNLKRE</sequence>
<keyword evidence="2" id="KW-0732">Signal</keyword>
<comment type="caution">
    <text evidence="3">The sequence shown here is derived from an EMBL/GenBank/DDBJ whole genome shotgun (WGS) entry which is preliminary data.</text>
</comment>
<organism evidence="3 4">
    <name type="scientific">Batillaria attramentaria</name>
    <dbReference type="NCBI Taxonomy" id="370345"/>
    <lineage>
        <taxon>Eukaryota</taxon>
        <taxon>Metazoa</taxon>
        <taxon>Spiralia</taxon>
        <taxon>Lophotrochozoa</taxon>
        <taxon>Mollusca</taxon>
        <taxon>Gastropoda</taxon>
        <taxon>Caenogastropoda</taxon>
        <taxon>Sorbeoconcha</taxon>
        <taxon>Cerithioidea</taxon>
        <taxon>Batillariidae</taxon>
        <taxon>Batillaria</taxon>
    </lineage>
</organism>
<dbReference type="EMBL" id="JACVVK020000140">
    <property type="protein sequence ID" value="KAK7489246.1"/>
    <property type="molecule type" value="Genomic_DNA"/>
</dbReference>
<feature type="signal peptide" evidence="2">
    <location>
        <begin position="1"/>
        <end position="17"/>
    </location>
</feature>
<proteinExistence type="predicted"/>
<dbReference type="Proteomes" id="UP001519460">
    <property type="component" value="Unassembled WGS sequence"/>
</dbReference>
<evidence type="ECO:0000313" key="3">
    <source>
        <dbReference type="EMBL" id="KAK7489246.1"/>
    </source>
</evidence>
<feature type="region of interest" description="Disordered" evidence="1">
    <location>
        <begin position="18"/>
        <end position="50"/>
    </location>
</feature>
<gene>
    <name evidence="3" type="ORF">BaRGS_00019498</name>
</gene>